<evidence type="ECO:0008006" key="3">
    <source>
        <dbReference type="Google" id="ProtNLM"/>
    </source>
</evidence>
<proteinExistence type="predicted"/>
<dbReference type="RefSeq" id="WP_006157293.1">
    <property type="nucleotide sequence ID" value="NZ_AHJE01000017.1"/>
</dbReference>
<organism evidence="1 2">
    <name type="scientific">Cupriavidus basilensis OR16</name>
    <dbReference type="NCBI Taxonomy" id="1127483"/>
    <lineage>
        <taxon>Bacteria</taxon>
        <taxon>Pseudomonadati</taxon>
        <taxon>Pseudomonadota</taxon>
        <taxon>Betaproteobacteria</taxon>
        <taxon>Burkholderiales</taxon>
        <taxon>Burkholderiaceae</taxon>
        <taxon>Cupriavidus</taxon>
    </lineage>
</organism>
<dbReference type="Pfam" id="PF12085">
    <property type="entry name" value="DUF3562"/>
    <property type="match status" value="1"/>
</dbReference>
<dbReference type="Proteomes" id="UP000005808">
    <property type="component" value="Unassembled WGS sequence"/>
</dbReference>
<evidence type="ECO:0000313" key="2">
    <source>
        <dbReference type="Proteomes" id="UP000005808"/>
    </source>
</evidence>
<dbReference type="EMBL" id="AHJE01000017">
    <property type="protein sequence ID" value="EHP43597.1"/>
    <property type="molecule type" value="Genomic_DNA"/>
</dbReference>
<dbReference type="AlphaFoldDB" id="H1S1M2"/>
<dbReference type="NCBIfam" id="NF046112">
    <property type="entry name" value="MSMEG_6209_Nter"/>
    <property type="match status" value="1"/>
</dbReference>
<accession>H1S1M2</accession>
<comment type="caution">
    <text evidence="1">The sequence shown here is derived from an EMBL/GenBank/DDBJ whole genome shotgun (WGS) entry which is preliminary data.</text>
</comment>
<dbReference type="InterPro" id="IPR021945">
    <property type="entry name" value="DUF3562"/>
</dbReference>
<sequence length="65" mass="7419">MRTESRAELIAKIAHVTQMPVADVERAFCSTWDELYASAKIHDYLPLFVAKRVTEDLLKVKKGQV</sequence>
<gene>
    <name evidence="1" type="ORF">OR16_07816</name>
</gene>
<dbReference type="PATRIC" id="fig|1127483.3.peg.1565"/>
<evidence type="ECO:0000313" key="1">
    <source>
        <dbReference type="EMBL" id="EHP43597.1"/>
    </source>
</evidence>
<protein>
    <recommendedName>
        <fullName evidence="3">DUF3562 domain-containing protein</fullName>
    </recommendedName>
</protein>
<reference evidence="1 2" key="1">
    <citation type="journal article" date="2012" name="J. Bacteriol.">
        <title>De Novo Genome Project of Cupriavidus basilensis OR16.</title>
        <authorList>
            <person name="Cserhati M."/>
            <person name="Kriszt B."/>
            <person name="Szoboszlay S."/>
            <person name="Toth A."/>
            <person name="Szabo I."/>
            <person name="Tancsics A."/>
            <person name="Nagy I."/>
            <person name="Horvath B."/>
            <person name="Nagy I."/>
            <person name="Kukolya J."/>
        </authorList>
    </citation>
    <scope>NUCLEOTIDE SEQUENCE [LARGE SCALE GENOMIC DNA]</scope>
    <source>
        <strain evidence="1 2">OR16</strain>
    </source>
</reference>
<name>H1S1M2_9BURK</name>
<dbReference type="OrthoDB" id="8970695at2"/>